<reference evidence="12 13" key="1">
    <citation type="journal article" date="2013" name="Int. J. Syst. Evol. Microbiol.">
        <title>Ilumatobacter nonamiense sp. nov. and Ilumatobacter coccineum sp. nov., isolated from seashore sand.</title>
        <authorList>
            <person name="Matsumoto A."/>
            <person name="Kasai H."/>
            <person name="Matsuo Y."/>
            <person name="Shizuri Y."/>
            <person name="Ichikawa N."/>
            <person name="Fujita N."/>
            <person name="Omura S."/>
            <person name="Takahashi Y."/>
        </authorList>
    </citation>
    <scope>NUCLEOTIDE SEQUENCE [LARGE SCALE GENOMIC DNA]</scope>
    <source>
        <strain evidence="13">NBRC 103263 / KCTC 29153 / YM16-304</strain>
    </source>
</reference>
<evidence type="ECO:0000313" key="13">
    <source>
        <dbReference type="Proteomes" id="UP000011863"/>
    </source>
</evidence>
<sequence length="282" mass="31297">MSDQIEINGLRAITIVGALPHEREIAQPLQIDLAFDVDLRDAGRSDELGDTVHYGLVADRVVAVVQESKDFLLERLVARIADEVLAFDRVEAVEVKLTKLRPPLEVDAVDTAVRIRRSRAEAEMPPQTLHRAYIALGSNLGDREAFLRLGVKGLGNVTAMSQVYETDPVGGPDEQGPYLNMVVEVETSLDPFALLRRCQRIEAEAMRQRVVHWGPRTLDVDIVLFDDLTMVSDDLSIPHPRFAERRFVLQPLSDVAPERCPDGWDDTLEPGGVHARGPLSLG</sequence>
<evidence type="ECO:0000256" key="1">
    <source>
        <dbReference type="ARBA" id="ARBA00000198"/>
    </source>
</evidence>
<evidence type="ECO:0000256" key="8">
    <source>
        <dbReference type="ARBA" id="ARBA00022909"/>
    </source>
</evidence>
<dbReference type="UniPathway" id="UPA00077">
    <property type="reaction ID" value="UER00154"/>
</dbReference>
<dbReference type="InterPro" id="IPR006157">
    <property type="entry name" value="FolB_dom"/>
</dbReference>
<dbReference type="GO" id="GO:0046654">
    <property type="term" value="P:tetrahydrofolate biosynthetic process"/>
    <property type="evidence" value="ECO:0007669"/>
    <property type="project" value="UniProtKB-UniRule"/>
</dbReference>
<evidence type="ECO:0000256" key="4">
    <source>
        <dbReference type="ARBA" id="ARBA00022679"/>
    </source>
</evidence>
<dbReference type="EMBL" id="AP012057">
    <property type="protein sequence ID" value="BAN01996.1"/>
    <property type="molecule type" value="Genomic_DNA"/>
</dbReference>
<name>A0A6C7EDB8_ILUCY</name>
<dbReference type="PANTHER" id="PTHR43071:SF1">
    <property type="entry name" value="2-AMINO-4-HYDROXY-6-HYDROXYMETHYLDIHYDROPTERIDINE PYROPHOSPHOKINASE"/>
    <property type="match status" value="1"/>
</dbReference>
<comment type="catalytic activity">
    <reaction evidence="9">
        <text>7,8-dihydroneopterin = 6-hydroxymethyl-7,8-dihydropterin + glycolaldehyde</text>
        <dbReference type="Rhea" id="RHEA:10540"/>
        <dbReference type="ChEBI" id="CHEBI:17001"/>
        <dbReference type="ChEBI" id="CHEBI:17071"/>
        <dbReference type="ChEBI" id="CHEBI:44841"/>
        <dbReference type="EC" id="4.1.2.25"/>
    </reaction>
</comment>
<evidence type="ECO:0000256" key="5">
    <source>
        <dbReference type="ARBA" id="ARBA00022741"/>
    </source>
</evidence>
<dbReference type="SUPFAM" id="SSF55083">
    <property type="entry name" value="6-hydroxymethyl-7,8-dihydropterin pyrophosphokinase, HPPK"/>
    <property type="match status" value="1"/>
</dbReference>
<evidence type="ECO:0000256" key="6">
    <source>
        <dbReference type="ARBA" id="ARBA00022777"/>
    </source>
</evidence>
<dbReference type="InterPro" id="IPR035907">
    <property type="entry name" value="Hppk_sf"/>
</dbReference>
<dbReference type="Gene3D" id="3.30.1130.10">
    <property type="match status" value="1"/>
</dbReference>
<dbReference type="NCBIfam" id="TIGR00526">
    <property type="entry name" value="folB_dom"/>
    <property type="match status" value="1"/>
</dbReference>
<feature type="domain" description="7,8-dihydro-6-hydroxymethylpterin-pyrophosphokinase" evidence="11">
    <location>
        <begin position="212"/>
        <end position="223"/>
    </location>
</feature>
<dbReference type="GO" id="GO:0003848">
    <property type="term" value="F:2-amino-4-hydroxy-6-hydroxymethyldihydropteridine diphosphokinase activity"/>
    <property type="evidence" value="ECO:0007669"/>
    <property type="project" value="UniProtKB-EC"/>
</dbReference>
<proteinExistence type="inferred from homology"/>
<evidence type="ECO:0000313" key="12">
    <source>
        <dbReference type="EMBL" id="BAN01996.1"/>
    </source>
</evidence>
<dbReference type="EC" id="4.1.2.25" evidence="9"/>
<accession>A0A6C7EDB8</accession>
<dbReference type="GO" id="GO:0046656">
    <property type="term" value="P:folic acid biosynthetic process"/>
    <property type="evidence" value="ECO:0007669"/>
    <property type="project" value="UniProtKB-UniRule"/>
</dbReference>
<dbReference type="SUPFAM" id="SSF55620">
    <property type="entry name" value="Tetrahydrobiopterin biosynthesis enzymes-like"/>
    <property type="match status" value="1"/>
</dbReference>
<evidence type="ECO:0000256" key="10">
    <source>
        <dbReference type="SAM" id="MobiDB-lite"/>
    </source>
</evidence>
<dbReference type="NCBIfam" id="TIGR00525">
    <property type="entry name" value="folB"/>
    <property type="match status" value="1"/>
</dbReference>
<evidence type="ECO:0000259" key="11">
    <source>
        <dbReference type="PROSITE" id="PS00794"/>
    </source>
</evidence>
<dbReference type="PANTHER" id="PTHR43071">
    <property type="entry name" value="2-AMINO-4-HYDROXY-6-HYDROXYMETHYLDIHYDROPTERIDINE PYROPHOSPHOKINASE"/>
    <property type="match status" value="1"/>
</dbReference>
<keyword evidence="13" id="KW-1185">Reference proteome</keyword>
<keyword evidence="8 9" id="KW-0289">Folate biosynthesis</keyword>
<evidence type="ECO:0000256" key="9">
    <source>
        <dbReference type="RuleBase" id="RU362079"/>
    </source>
</evidence>
<dbReference type="CDD" id="cd00483">
    <property type="entry name" value="HPPK"/>
    <property type="match status" value="1"/>
</dbReference>
<dbReference type="InterPro" id="IPR000550">
    <property type="entry name" value="Hppk"/>
</dbReference>
<keyword evidence="4 12" id="KW-0808">Transferase</keyword>
<organism evidence="12 13">
    <name type="scientific">Ilumatobacter coccineus (strain NBRC 103263 / KCTC 29153 / YM16-304)</name>
    <dbReference type="NCBI Taxonomy" id="1313172"/>
    <lineage>
        <taxon>Bacteria</taxon>
        <taxon>Bacillati</taxon>
        <taxon>Actinomycetota</taxon>
        <taxon>Acidimicrobiia</taxon>
        <taxon>Acidimicrobiales</taxon>
        <taxon>Ilumatobacteraceae</taxon>
        <taxon>Ilumatobacter</taxon>
    </lineage>
</organism>
<dbReference type="InterPro" id="IPR043133">
    <property type="entry name" value="GTP-CH-I_C/QueF"/>
</dbReference>
<dbReference type="CDD" id="cd00534">
    <property type="entry name" value="DHNA_DHNTPE"/>
    <property type="match status" value="1"/>
</dbReference>
<dbReference type="Pfam" id="PF02152">
    <property type="entry name" value="FolB"/>
    <property type="match status" value="1"/>
</dbReference>
<dbReference type="GO" id="GO:0016301">
    <property type="term" value="F:kinase activity"/>
    <property type="evidence" value="ECO:0007669"/>
    <property type="project" value="UniProtKB-KW"/>
</dbReference>
<keyword evidence="6 12" id="KW-0418">Kinase</keyword>
<dbReference type="SMART" id="SM00905">
    <property type="entry name" value="FolB"/>
    <property type="match status" value="1"/>
</dbReference>
<dbReference type="EC" id="2.7.6.3" evidence="9"/>
<dbReference type="RefSeq" id="WP_015441243.1">
    <property type="nucleotide sequence ID" value="NC_020520.1"/>
</dbReference>
<dbReference type="AlphaFoldDB" id="A0A6C7EDB8"/>
<dbReference type="PROSITE" id="PS00794">
    <property type="entry name" value="HPPK"/>
    <property type="match status" value="1"/>
</dbReference>
<dbReference type="InterPro" id="IPR006156">
    <property type="entry name" value="Dihydroneopterin_aldolase"/>
</dbReference>
<dbReference type="OrthoDB" id="9808041at2"/>
<feature type="region of interest" description="Disordered" evidence="10">
    <location>
        <begin position="263"/>
        <end position="282"/>
    </location>
</feature>
<comment type="similarity">
    <text evidence="9">Belongs to the DHNA family.</text>
</comment>
<comment type="pathway">
    <text evidence="2">Cofactor biosynthesis; tetrahydrofolate biosynthesis; 2-amino-4-hydroxy-6-hydroxymethyl-7,8-dihydropteridine diphosphate from 7,8-dihydroneopterin triphosphate: step 4/4.</text>
</comment>
<keyword evidence="5" id="KW-0547">Nucleotide-binding</keyword>
<dbReference type="GO" id="GO:0004150">
    <property type="term" value="F:dihydroneopterin aldolase activity"/>
    <property type="evidence" value="ECO:0007669"/>
    <property type="project" value="UniProtKB-UniRule"/>
</dbReference>
<dbReference type="Pfam" id="PF01288">
    <property type="entry name" value="HPPK"/>
    <property type="match status" value="1"/>
</dbReference>
<comment type="catalytic activity">
    <reaction evidence="1">
        <text>6-hydroxymethyl-7,8-dihydropterin + ATP = (7,8-dihydropterin-6-yl)methyl diphosphate + AMP + H(+)</text>
        <dbReference type="Rhea" id="RHEA:11412"/>
        <dbReference type="ChEBI" id="CHEBI:15378"/>
        <dbReference type="ChEBI" id="CHEBI:30616"/>
        <dbReference type="ChEBI" id="CHEBI:44841"/>
        <dbReference type="ChEBI" id="CHEBI:72950"/>
        <dbReference type="ChEBI" id="CHEBI:456215"/>
        <dbReference type="EC" id="2.7.6.3"/>
    </reaction>
</comment>
<comment type="function">
    <text evidence="9">Catalyzes the conversion of 7,8-dihydroneopterin to 6-hydroxymethyl-7,8-dihydropterin.</text>
</comment>
<keyword evidence="9 12" id="KW-0456">Lyase</keyword>
<evidence type="ECO:0000256" key="7">
    <source>
        <dbReference type="ARBA" id="ARBA00022840"/>
    </source>
</evidence>
<gene>
    <name evidence="12" type="primary">sulD</name>
    <name evidence="12" type="synonym">folBK</name>
    <name evidence="12" type="ORF">YM304_16820</name>
</gene>
<protein>
    <recommendedName>
        <fullName evidence="9">Bifunctional folate synthesis protein</fullName>
    </recommendedName>
    <domain>
        <recommendedName>
            <fullName evidence="9">Dihydroneopterin aldolase</fullName>
            <shortName evidence="9">DHNA</shortName>
            <ecNumber evidence="9">4.1.2.25</ecNumber>
        </recommendedName>
        <alternativeName>
            <fullName evidence="9">7,8-dihydroneopterin aldolase</fullName>
        </alternativeName>
    </domain>
    <domain>
        <recommendedName>
            <fullName evidence="9">2-amino-4-hydroxy-6-hydroxymethyldihydropteridine pyrophosphokinase</fullName>
            <ecNumber evidence="9">2.7.6.3</ecNumber>
        </recommendedName>
        <alternativeName>
            <fullName evidence="9">6-hydroxymethyl-7,8-dihydropterin pyrophosphokinase</fullName>
            <shortName evidence="9">PPPK</shortName>
        </alternativeName>
        <alternativeName>
            <fullName evidence="9">7,8-dihydro-6-hydroxymethylpterin pyrophosphokinase</fullName>
            <shortName evidence="9">HPPK</shortName>
        </alternativeName>
    </domain>
</protein>
<comment type="similarity">
    <text evidence="3">In the N-terminal section; belongs to the DHNA family.</text>
</comment>
<evidence type="ECO:0000256" key="3">
    <source>
        <dbReference type="ARBA" id="ARBA00009640"/>
    </source>
</evidence>
<dbReference type="GO" id="GO:0005524">
    <property type="term" value="F:ATP binding"/>
    <property type="evidence" value="ECO:0007669"/>
    <property type="project" value="UniProtKB-KW"/>
</dbReference>
<dbReference type="Proteomes" id="UP000011863">
    <property type="component" value="Chromosome"/>
</dbReference>
<dbReference type="KEGG" id="aym:YM304_16820"/>
<dbReference type="Gene3D" id="3.30.70.560">
    <property type="entry name" value="7,8-Dihydro-6-hydroxymethylpterin-pyrophosphokinase HPPK"/>
    <property type="match status" value="1"/>
</dbReference>
<comment type="pathway">
    <text evidence="9">Cofactor biosynthesis; tetrahydrofolate biosynthesis; 2-amino-4-hydroxy-6-hydroxymethyl-7,8-dihydropteridine diphosphate from 7,8-dihydroneopterin triphosphate: step 3/4.</text>
</comment>
<dbReference type="NCBIfam" id="TIGR01498">
    <property type="entry name" value="folK"/>
    <property type="match status" value="1"/>
</dbReference>
<evidence type="ECO:0000256" key="2">
    <source>
        <dbReference type="ARBA" id="ARBA00005051"/>
    </source>
</evidence>
<keyword evidence="7" id="KW-0067">ATP-binding</keyword>